<dbReference type="SUPFAM" id="SSF53448">
    <property type="entry name" value="Nucleotide-diphospho-sugar transferases"/>
    <property type="match status" value="1"/>
</dbReference>
<feature type="transmembrane region" description="Helical" evidence="1">
    <location>
        <begin position="357"/>
        <end position="378"/>
    </location>
</feature>
<evidence type="ECO:0000313" key="3">
    <source>
        <dbReference type="EMBL" id="KAK3099639.1"/>
    </source>
</evidence>
<dbReference type="InterPro" id="IPR029044">
    <property type="entry name" value="Nucleotide-diphossugar_trans"/>
</dbReference>
<protein>
    <recommendedName>
        <fullName evidence="2">Glycosyltransferase 2-like domain-containing protein</fullName>
    </recommendedName>
</protein>
<dbReference type="PANTHER" id="PTHR16779">
    <property type="entry name" value="BETA-1,4-MANNOSYLTRANSFERASE EGH"/>
    <property type="match status" value="1"/>
</dbReference>
<organism evidence="3 4">
    <name type="scientific">Pinctada imbricata</name>
    <name type="common">Atlantic pearl-oyster</name>
    <name type="synonym">Pinctada martensii</name>
    <dbReference type="NCBI Taxonomy" id="66713"/>
    <lineage>
        <taxon>Eukaryota</taxon>
        <taxon>Metazoa</taxon>
        <taxon>Spiralia</taxon>
        <taxon>Lophotrochozoa</taxon>
        <taxon>Mollusca</taxon>
        <taxon>Bivalvia</taxon>
        <taxon>Autobranchia</taxon>
        <taxon>Pteriomorphia</taxon>
        <taxon>Pterioida</taxon>
        <taxon>Pterioidea</taxon>
        <taxon>Pteriidae</taxon>
        <taxon>Pinctada</taxon>
    </lineage>
</organism>
<keyword evidence="4" id="KW-1185">Reference proteome</keyword>
<dbReference type="Gene3D" id="3.90.550.10">
    <property type="entry name" value="Spore Coat Polysaccharide Biosynthesis Protein SpsA, Chain A"/>
    <property type="match status" value="1"/>
</dbReference>
<dbReference type="EMBL" id="VSWD01000006">
    <property type="protein sequence ID" value="KAK3099639.1"/>
    <property type="molecule type" value="Genomic_DNA"/>
</dbReference>
<evidence type="ECO:0000256" key="1">
    <source>
        <dbReference type="SAM" id="Phobius"/>
    </source>
</evidence>
<dbReference type="Proteomes" id="UP001186944">
    <property type="component" value="Unassembled WGS sequence"/>
</dbReference>
<keyword evidence="1" id="KW-0472">Membrane</keyword>
<accession>A0AA88YHS2</accession>
<comment type="caution">
    <text evidence="3">The sequence shown here is derived from an EMBL/GenBank/DDBJ whole genome shotgun (WGS) entry which is preliminary data.</text>
</comment>
<feature type="transmembrane region" description="Helical" evidence="1">
    <location>
        <begin position="324"/>
        <end position="345"/>
    </location>
</feature>
<evidence type="ECO:0000313" key="4">
    <source>
        <dbReference type="Proteomes" id="UP001186944"/>
    </source>
</evidence>
<evidence type="ECO:0000259" key="2">
    <source>
        <dbReference type="Pfam" id="PF13632"/>
    </source>
</evidence>
<keyword evidence="1" id="KW-0812">Transmembrane</keyword>
<feature type="domain" description="Glycosyltransferase 2-like" evidence="2">
    <location>
        <begin position="163"/>
        <end position="347"/>
    </location>
</feature>
<reference evidence="3" key="1">
    <citation type="submission" date="2019-08" db="EMBL/GenBank/DDBJ databases">
        <title>The improved chromosome-level genome for the pearl oyster Pinctada fucata martensii using PacBio sequencing and Hi-C.</title>
        <authorList>
            <person name="Zheng Z."/>
        </authorList>
    </citation>
    <scope>NUCLEOTIDE SEQUENCE</scope>
    <source>
        <strain evidence="3">ZZ-2019</strain>
        <tissue evidence="3">Adductor muscle</tissue>
    </source>
</reference>
<name>A0AA88YHS2_PINIB</name>
<dbReference type="Pfam" id="PF13632">
    <property type="entry name" value="Glyco_trans_2_3"/>
    <property type="match status" value="1"/>
</dbReference>
<sequence length="453" mass="50862">MFLSASGGIGPDLLSNFDPIEHYGKYPTIIMYIMRLLTLIPLPISIANFLGIVLYDTHPSKPKLKSPTLFGPFVCFRVVTRGTMPELVRKNVYRNIETCAKIGLDNYIFEVVTDSAINMPKTGRIREVVVPAKYRSSKGTMYKARALQYCLEDGINLLTDNDWIVHLDEETILTESSIIGILNFIHDGTAQLGQGVITYANEEIVSWITTIADLVRVGIDFGQLRFALSYLHAPFFSWKGSFVVTNAGAERAITFDFGPEGSIAEDCFFGLTAWKHGYKFNFIQGEMWEKSTFSPADYIQQRKRWVQGIIMTFLSRTLPCKQKLGISVMILGWVSMPITVPNIVLVPLYPLPMPRSVNLLMGFMGGVMCFLFVFGAIKSFNYRRTGIVKFLLLCFAPVVLLPVCIVMETCGIISALCARKSAGFHIVKKELDSSHRTINVESKLREKPELLEV</sequence>
<dbReference type="AlphaFoldDB" id="A0AA88YHS2"/>
<proteinExistence type="predicted"/>
<feature type="transmembrane region" description="Helical" evidence="1">
    <location>
        <begin position="29"/>
        <end position="55"/>
    </location>
</feature>
<dbReference type="GO" id="GO:0019187">
    <property type="term" value="F:beta-1,4-mannosyltransferase activity"/>
    <property type="evidence" value="ECO:0007669"/>
    <property type="project" value="InterPro"/>
</dbReference>
<keyword evidence="1" id="KW-1133">Transmembrane helix</keyword>
<dbReference type="InterPro" id="IPR027389">
    <property type="entry name" value="B_mannosylTrfase_Bre-3/Egh"/>
</dbReference>
<dbReference type="InterPro" id="IPR001173">
    <property type="entry name" value="Glyco_trans_2-like"/>
</dbReference>
<dbReference type="GO" id="GO:0005737">
    <property type="term" value="C:cytoplasm"/>
    <property type="evidence" value="ECO:0007669"/>
    <property type="project" value="TreeGrafter"/>
</dbReference>
<dbReference type="PANTHER" id="PTHR16779:SF1">
    <property type="entry name" value="BETA-1,4-MANNOSYLTRANSFERASE EGH"/>
    <property type="match status" value="1"/>
</dbReference>
<gene>
    <name evidence="3" type="ORF">FSP39_007358</name>
</gene>
<feature type="transmembrane region" description="Helical" evidence="1">
    <location>
        <begin position="390"/>
        <end position="416"/>
    </location>
</feature>